<evidence type="ECO:0000313" key="2">
    <source>
        <dbReference type="Proteomes" id="UP001431209"/>
    </source>
</evidence>
<name>A0AAW2YJM6_9EUKA</name>
<dbReference type="Proteomes" id="UP001431209">
    <property type="component" value="Unassembled WGS sequence"/>
</dbReference>
<comment type="caution">
    <text evidence="1">The sequence shown here is derived from an EMBL/GenBank/DDBJ whole genome shotgun (WGS) entry which is preliminary data.</text>
</comment>
<keyword evidence="2" id="KW-1185">Reference proteome</keyword>
<dbReference type="EMBL" id="JAOPGA020000101">
    <property type="protein sequence ID" value="KAL0476804.1"/>
    <property type="molecule type" value="Genomic_DNA"/>
</dbReference>
<evidence type="ECO:0000313" key="1">
    <source>
        <dbReference type="EMBL" id="KAL0476804.1"/>
    </source>
</evidence>
<proteinExistence type="predicted"/>
<dbReference type="AlphaFoldDB" id="A0AAW2YJM6"/>
<sequence length="221" mass="25309">MEKSKHGHTHTIITNCDSSKRSKILSPGSVVKQTILCSDAQNTLSIGLNNSYNSSNVVKCTVDVNYNYEPGLEVTLNITNQSKNVIRTPLLESKEQHWISNFALLVFDEYSRDHIATIDNVQTSKRSGKQIILKPGASMTTTFGDVFQHINPKKYKDVIFVARSIPCEKIKKHFKTEFLNTETDPFKLRFWTHSLFRMSERVWRGDRFTSNALRTSQIFCT</sequence>
<accession>A0AAW2YJM6</accession>
<reference evidence="1 2" key="1">
    <citation type="submission" date="2024-03" db="EMBL/GenBank/DDBJ databases">
        <title>The Acrasis kona genome and developmental transcriptomes reveal deep origins of eukaryotic multicellular pathways.</title>
        <authorList>
            <person name="Sheikh S."/>
            <person name="Fu C.-J."/>
            <person name="Brown M.W."/>
            <person name="Baldauf S.L."/>
        </authorList>
    </citation>
    <scope>NUCLEOTIDE SEQUENCE [LARGE SCALE GENOMIC DNA]</scope>
    <source>
        <strain evidence="1 2">ATCC MYA-3509</strain>
    </source>
</reference>
<organism evidence="1 2">
    <name type="scientific">Acrasis kona</name>
    <dbReference type="NCBI Taxonomy" id="1008807"/>
    <lineage>
        <taxon>Eukaryota</taxon>
        <taxon>Discoba</taxon>
        <taxon>Heterolobosea</taxon>
        <taxon>Tetramitia</taxon>
        <taxon>Eutetramitia</taxon>
        <taxon>Acrasidae</taxon>
        <taxon>Acrasis</taxon>
    </lineage>
</organism>
<gene>
    <name evidence="1" type="ORF">AKO1_006000</name>
</gene>
<protein>
    <submittedName>
        <fullName evidence="1">Uncharacterized protein</fullName>
    </submittedName>
</protein>